<gene>
    <name evidence="1" type="ORF">ADN01_01705</name>
</gene>
<accession>A0A0P6YG00</accession>
<reference evidence="1 2" key="1">
    <citation type="submission" date="2015-07" db="EMBL/GenBank/DDBJ databases">
        <title>Genome sequence of Levilinea saccharolytica DSM 16555.</title>
        <authorList>
            <person name="Hemp J."/>
            <person name="Ward L.M."/>
            <person name="Pace L.A."/>
            <person name="Fischer W.W."/>
        </authorList>
    </citation>
    <scope>NUCLEOTIDE SEQUENCE [LARGE SCALE GENOMIC DNA]</scope>
    <source>
        <strain evidence="1 2">KIBI-1</strain>
    </source>
</reference>
<evidence type="ECO:0000313" key="1">
    <source>
        <dbReference type="EMBL" id="KPL91107.1"/>
    </source>
</evidence>
<dbReference type="AlphaFoldDB" id="A0A0P6YG00"/>
<dbReference type="RefSeq" id="WP_062417332.1">
    <property type="nucleotide sequence ID" value="NZ_DF967974.1"/>
</dbReference>
<protein>
    <submittedName>
        <fullName evidence="1">Uncharacterized protein</fullName>
    </submittedName>
</protein>
<sequence>MTYPLSNPVSAGQPTAAQQYNDLRADALYWGCSSADSRSVGALLGRYQAHVHLEALGSSRVRVPASAEAPAALVVDGCMLLNTQAADLAAGLAPSGAAAVWYVFAVRTPGSTGFSLDVNTSAGESSGRRRIGRLYWDGGQILPASVRTEAVEDALTAGQVLYPLVCEGRLSLVSGTPVTTGDASGAVVYFCPYQGSRAALYTPGLGWGLRSFNEISLPLAGLSGGVNYDVFLREDAGGVALELGAWASSTARAAPLGLQDGVWVAGGAPQKRYLGTLRLYTQGLCVDSDERRFLWNCANRLPRRLRMADSADSWAYTSSTWRGWNNSSSNRVQFVVGLDEVEVRARFQAVVKASARGGVVGIGLDNQSSNQADSVGSYATVESLTAAQYWGYPGAGFHYLQMLEAGLGSSPSVTFFGDAGGGMLSSLEGWLMG</sequence>
<keyword evidence="2" id="KW-1185">Reference proteome</keyword>
<dbReference type="Proteomes" id="UP000050501">
    <property type="component" value="Unassembled WGS sequence"/>
</dbReference>
<name>A0A0P6YG00_9CHLR</name>
<dbReference type="EMBL" id="LGCM01000007">
    <property type="protein sequence ID" value="KPL91107.1"/>
    <property type="molecule type" value="Genomic_DNA"/>
</dbReference>
<organism evidence="1 2">
    <name type="scientific">Levilinea saccharolytica</name>
    <dbReference type="NCBI Taxonomy" id="229921"/>
    <lineage>
        <taxon>Bacteria</taxon>
        <taxon>Bacillati</taxon>
        <taxon>Chloroflexota</taxon>
        <taxon>Anaerolineae</taxon>
        <taxon>Anaerolineales</taxon>
        <taxon>Anaerolineaceae</taxon>
        <taxon>Levilinea</taxon>
    </lineage>
</organism>
<comment type="caution">
    <text evidence="1">The sequence shown here is derived from an EMBL/GenBank/DDBJ whole genome shotgun (WGS) entry which is preliminary data.</text>
</comment>
<proteinExistence type="predicted"/>
<dbReference type="STRING" id="229921.ADN01_01705"/>
<evidence type="ECO:0000313" key="2">
    <source>
        <dbReference type="Proteomes" id="UP000050501"/>
    </source>
</evidence>
<dbReference type="OrthoDB" id="164763at2"/>